<feature type="domain" description="SnoaL-like" evidence="1">
    <location>
        <begin position="5"/>
        <end position="114"/>
    </location>
</feature>
<dbReference type="PANTHER" id="PTHR41252">
    <property type="entry name" value="BLR2505 PROTEIN"/>
    <property type="match status" value="1"/>
</dbReference>
<dbReference type="SUPFAM" id="SSF54427">
    <property type="entry name" value="NTF2-like"/>
    <property type="match status" value="1"/>
</dbReference>
<dbReference type="InterPro" id="IPR032710">
    <property type="entry name" value="NTF2-like_dom_sf"/>
</dbReference>
<comment type="caution">
    <text evidence="2">The sequence shown here is derived from an EMBL/GenBank/DDBJ whole genome shotgun (WGS) entry which is preliminary data.</text>
</comment>
<dbReference type="RefSeq" id="WP_189225794.1">
    <property type="nucleotide sequence ID" value="NZ_BMRG01000012.1"/>
</dbReference>
<accession>A0A918EF40</accession>
<dbReference type="Gene3D" id="3.10.450.50">
    <property type="match status" value="1"/>
</dbReference>
<evidence type="ECO:0000259" key="1">
    <source>
        <dbReference type="Pfam" id="PF12680"/>
    </source>
</evidence>
<gene>
    <name evidence="2" type="ORF">GCM10010185_50460</name>
</gene>
<protein>
    <recommendedName>
        <fullName evidence="1">SnoaL-like domain-containing protein</fullName>
    </recommendedName>
</protein>
<dbReference type="Pfam" id="PF12680">
    <property type="entry name" value="SnoaL_2"/>
    <property type="match status" value="1"/>
</dbReference>
<dbReference type="PANTHER" id="PTHR41252:SF1">
    <property type="entry name" value="BLR2505 PROTEIN"/>
    <property type="match status" value="1"/>
</dbReference>
<evidence type="ECO:0000313" key="3">
    <source>
        <dbReference type="Proteomes" id="UP000639606"/>
    </source>
</evidence>
<keyword evidence="3" id="KW-1185">Reference proteome</keyword>
<reference evidence="2" key="2">
    <citation type="submission" date="2020-09" db="EMBL/GenBank/DDBJ databases">
        <authorList>
            <person name="Sun Q."/>
            <person name="Ohkuma M."/>
        </authorList>
    </citation>
    <scope>NUCLEOTIDE SEQUENCE</scope>
    <source>
        <strain evidence="2">JCM 3313</strain>
    </source>
</reference>
<dbReference type="EMBL" id="BMRG01000012">
    <property type="protein sequence ID" value="GGP71284.1"/>
    <property type="molecule type" value="Genomic_DNA"/>
</dbReference>
<evidence type="ECO:0000313" key="2">
    <source>
        <dbReference type="EMBL" id="GGP71284.1"/>
    </source>
</evidence>
<reference evidence="2" key="1">
    <citation type="journal article" date="2014" name="Int. J. Syst. Evol. Microbiol.">
        <title>Complete genome sequence of Corynebacterium casei LMG S-19264T (=DSM 44701T), isolated from a smear-ripened cheese.</title>
        <authorList>
            <consortium name="US DOE Joint Genome Institute (JGI-PGF)"/>
            <person name="Walter F."/>
            <person name="Albersmeier A."/>
            <person name="Kalinowski J."/>
            <person name="Ruckert C."/>
        </authorList>
    </citation>
    <scope>NUCLEOTIDE SEQUENCE</scope>
    <source>
        <strain evidence="2">JCM 3313</strain>
    </source>
</reference>
<sequence>MRRHAEAFFTATESKSPEVLEPLLAPDVVMEVPLTAHGALEPVDRFEGKAALLDWLRSGTTAFDLISWHDKEFFADGTTVFVECRGEMTQAVTGKPYRNRYVFKFEVRDGLIRRIREYSNPVTVAALLGPWLLEAPES</sequence>
<dbReference type="Proteomes" id="UP000639606">
    <property type="component" value="Unassembled WGS sequence"/>
</dbReference>
<dbReference type="AlphaFoldDB" id="A0A918EF40"/>
<proteinExistence type="predicted"/>
<organism evidence="2 3">
    <name type="scientific">Saccharothrix coeruleofusca</name>
    <dbReference type="NCBI Taxonomy" id="33919"/>
    <lineage>
        <taxon>Bacteria</taxon>
        <taxon>Bacillati</taxon>
        <taxon>Actinomycetota</taxon>
        <taxon>Actinomycetes</taxon>
        <taxon>Pseudonocardiales</taxon>
        <taxon>Pseudonocardiaceae</taxon>
        <taxon>Saccharothrix</taxon>
    </lineage>
</organism>
<dbReference type="InterPro" id="IPR037401">
    <property type="entry name" value="SnoaL-like"/>
</dbReference>
<name>A0A918EF40_9PSEU</name>